<reference evidence="1 2" key="1">
    <citation type="submission" date="2018-07" db="EMBL/GenBank/DDBJ databases">
        <title>Genomic Encyclopedia of Type Strains, Phase IV (KMG-IV): sequencing the most valuable type-strain genomes for metagenomic binning, comparative biology and taxonomic classification.</title>
        <authorList>
            <person name="Goeker M."/>
        </authorList>
    </citation>
    <scope>NUCLEOTIDE SEQUENCE [LARGE SCALE GENOMIC DNA]</scope>
    <source>
        <strain evidence="1 2">DSM 44952</strain>
    </source>
</reference>
<organism evidence="1 2">
    <name type="scientific">Nocardia mexicana</name>
    <dbReference type="NCBI Taxonomy" id="279262"/>
    <lineage>
        <taxon>Bacteria</taxon>
        <taxon>Bacillati</taxon>
        <taxon>Actinomycetota</taxon>
        <taxon>Actinomycetes</taxon>
        <taxon>Mycobacteriales</taxon>
        <taxon>Nocardiaceae</taxon>
        <taxon>Nocardia</taxon>
    </lineage>
</organism>
<protein>
    <submittedName>
        <fullName evidence="1">Uncharacterized protein</fullName>
    </submittedName>
</protein>
<dbReference type="OrthoDB" id="4561953at2"/>
<comment type="caution">
    <text evidence="1">The sequence shown here is derived from an EMBL/GenBank/DDBJ whole genome shotgun (WGS) entry which is preliminary data.</text>
</comment>
<accession>A0A370H6C6</accession>
<gene>
    <name evidence="1" type="ORF">DFR68_104410</name>
</gene>
<dbReference type="AlphaFoldDB" id="A0A370H6C6"/>
<dbReference type="Proteomes" id="UP000255355">
    <property type="component" value="Unassembled WGS sequence"/>
</dbReference>
<name>A0A370H6C6_9NOCA</name>
<proteinExistence type="predicted"/>
<dbReference type="EMBL" id="QQAZ01000004">
    <property type="protein sequence ID" value="RDI51926.1"/>
    <property type="molecule type" value="Genomic_DNA"/>
</dbReference>
<evidence type="ECO:0000313" key="1">
    <source>
        <dbReference type="EMBL" id="RDI51926.1"/>
    </source>
</evidence>
<sequence>MSHRVATLLAAVRPPSAIGFLRQDVSLSRQSWDEIQMRSLAKRFGYDLRKTVVFGLRTDRPVYRLRGIVRFLEVDAVLVPSIDHFESDEVPAELVGIVDVITVSPEHTYARWATGELPELRRR</sequence>
<evidence type="ECO:0000313" key="2">
    <source>
        <dbReference type="Proteomes" id="UP000255355"/>
    </source>
</evidence>
<keyword evidence="2" id="KW-1185">Reference proteome</keyword>